<accession>A0A455T9T2</accession>
<dbReference type="Pfam" id="PF00381">
    <property type="entry name" value="PTS-HPr"/>
    <property type="match status" value="1"/>
</dbReference>
<dbReference type="EMBL" id="AP019379">
    <property type="protein sequence ID" value="BBI01070.1"/>
    <property type="molecule type" value="Genomic_DNA"/>
</dbReference>
<dbReference type="PRINTS" id="PR00107">
    <property type="entry name" value="PHOSPHOCPHPR"/>
</dbReference>
<dbReference type="RefSeq" id="WP_158344537.1">
    <property type="nucleotide sequence ID" value="NZ_AP019379.1"/>
</dbReference>
<dbReference type="PROSITE" id="PS51350">
    <property type="entry name" value="PTS_HPR_DOM"/>
    <property type="match status" value="1"/>
</dbReference>
<dbReference type="InterPro" id="IPR002114">
    <property type="entry name" value="PTS_HPr_Ser_P_site"/>
</dbReference>
<keyword evidence="4" id="KW-0813">Transport</keyword>
<keyword evidence="7" id="KW-0598">Phosphotransferase system</keyword>
<dbReference type="Proteomes" id="UP000317544">
    <property type="component" value="Chromosome"/>
</dbReference>
<evidence type="ECO:0000256" key="7">
    <source>
        <dbReference type="ARBA" id="ARBA00022683"/>
    </source>
</evidence>
<dbReference type="AlphaFoldDB" id="A0A455T9T2"/>
<reference evidence="10 11" key="1">
    <citation type="journal article" date="2019" name="Proc. Natl. Acad. Sci. U.S.A.">
        <title>Exaggeration and cooption of innate immunity for social defense.</title>
        <authorList>
            <person name="Kutsukake M."/>
            <person name="Moriyama M."/>
            <person name="Shigenobu S."/>
            <person name="Meng X.-Y."/>
            <person name="Nikoh N."/>
            <person name="Noda C."/>
            <person name="Kobayashi S."/>
            <person name="Fukatsu T."/>
        </authorList>
    </citation>
    <scope>NUCLEOTIDE SEQUENCE [LARGE SCALE GENOMIC DNA]</scope>
    <source>
        <strain evidence="10 11">Nmo</strain>
    </source>
</reference>
<comment type="subcellular location">
    <subcellularLocation>
        <location evidence="2">Cytoplasm</location>
    </subcellularLocation>
</comment>
<evidence type="ECO:0000256" key="8">
    <source>
        <dbReference type="ARBA" id="ARBA00033055"/>
    </source>
</evidence>
<keyword evidence="6" id="KW-0762">Sugar transport</keyword>
<dbReference type="InterPro" id="IPR001020">
    <property type="entry name" value="PTS_HPr_His_P_site"/>
</dbReference>
<dbReference type="InterPro" id="IPR000032">
    <property type="entry name" value="HPr-like"/>
</dbReference>
<dbReference type="InterPro" id="IPR050399">
    <property type="entry name" value="HPr"/>
</dbReference>
<dbReference type="PANTHER" id="PTHR33705:SF1">
    <property type="entry name" value="PHOSPHOCARRIER PROTEIN HPR"/>
    <property type="match status" value="1"/>
</dbReference>
<name>A0A455T9T2_9GAMM</name>
<evidence type="ECO:0000256" key="4">
    <source>
        <dbReference type="ARBA" id="ARBA00022448"/>
    </source>
</evidence>
<dbReference type="PANTHER" id="PTHR33705">
    <property type="entry name" value="PHOSPHOCARRIER PROTEIN HPR"/>
    <property type="match status" value="1"/>
</dbReference>
<dbReference type="PROSITE" id="PS00589">
    <property type="entry name" value="PTS_HPR_SER"/>
    <property type="match status" value="1"/>
</dbReference>
<dbReference type="PROSITE" id="PS00369">
    <property type="entry name" value="PTS_HPR_HIS"/>
    <property type="match status" value="1"/>
</dbReference>
<evidence type="ECO:0000313" key="11">
    <source>
        <dbReference type="Proteomes" id="UP000317544"/>
    </source>
</evidence>
<dbReference type="OrthoDB" id="9809047at2"/>
<dbReference type="GO" id="GO:0005737">
    <property type="term" value="C:cytoplasm"/>
    <property type="evidence" value="ECO:0007669"/>
    <property type="project" value="UniProtKB-SubCell"/>
</dbReference>
<evidence type="ECO:0000256" key="3">
    <source>
        <dbReference type="ARBA" id="ARBA00020422"/>
    </source>
</evidence>
<evidence type="ECO:0000256" key="6">
    <source>
        <dbReference type="ARBA" id="ARBA00022597"/>
    </source>
</evidence>
<gene>
    <name evidence="10" type="primary">ptsH</name>
    <name evidence="10" type="ORF">BUCNMO_051</name>
</gene>
<evidence type="ECO:0000256" key="5">
    <source>
        <dbReference type="ARBA" id="ARBA00022490"/>
    </source>
</evidence>
<dbReference type="NCBIfam" id="TIGR01003">
    <property type="entry name" value="PTS_HPr_family"/>
    <property type="match status" value="1"/>
</dbReference>
<dbReference type="GO" id="GO:0009401">
    <property type="term" value="P:phosphoenolpyruvate-dependent sugar phosphotransferase system"/>
    <property type="evidence" value="ECO:0007669"/>
    <property type="project" value="UniProtKB-KW"/>
</dbReference>
<evidence type="ECO:0000259" key="9">
    <source>
        <dbReference type="PROSITE" id="PS51350"/>
    </source>
</evidence>
<feature type="domain" description="HPr" evidence="9">
    <location>
        <begin position="1"/>
        <end position="85"/>
    </location>
</feature>
<organism evidence="10 11">
    <name type="scientific">Buchnera aphidicola</name>
    <name type="common">Nipponaphis monzeni</name>
    <dbReference type="NCBI Taxonomy" id="2495405"/>
    <lineage>
        <taxon>Bacteria</taxon>
        <taxon>Pseudomonadati</taxon>
        <taxon>Pseudomonadota</taxon>
        <taxon>Gammaproteobacteria</taxon>
        <taxon>Enterobacterales</taxon>
        <taxon>Erwiniaceae</taxon>
        <taxon>Buchnera</taxon>
    </lineage>
</organism>
<dbReference type="Gene3D" id="3.30.1340.10">
    <property type="entry name" value="HPr-like"/>
    <property type="match status" value="1"/>
</dbReference>
<sequence>MLHRDIVIKAVNGLHTRPAAQFVQAAKKFSSNITITNQGKTTNAKSLFKLQTLELVHNSIIRLSAEGIDEKEAIEYLSNLMTKLK</sequence>
<comment type="function">
    <text evidence="1">General (non sugar-specific) component of the phosphoenolpyruvate-dependent sugar phosphotransferase system (sugar PTS). This major carbohydrate active-transport system catalyzes the phosphorylation of incoming sugar substrates concomitantly with their translocation across the cell membrane. The phosphoryl group from phosphoenolpyruvate (PEP) is transferred to the phosphoryl carrier protein HPr by enzyme I. Phospho-HPr then transfers it to the PTS EIIA domain.</text>
</comment>
<evidence type="ECO:0000256" key="2">
    <source>
        <dbReference type="ARBA" id="ARBA00004496"/>
    </source>
</evidence>
<keyword evidence="5" id="KW-0963">Cytoplasm</keyword>
<proteinExistence type="predicted"/>
<protein>
    <recommendedName>
        <fullName evidence="3">Phosphocarrier protein HPr</fullName>
    </recommendedName>
    <alternativeName>
        <fullName evidence="8">Histidine-containing protein</fullName>
    </alternativeName>
</protein>
<dbReference type="SUPFAM" id="SSF55594">
    <property type="entry name" value="HPr-like"/>
    <property type="match status" value="1"/>
</dbReference>
<evidence type="ECO:0000256" key="1">
    <source>
        <dbReference type="ARBA" id="ARBA00003681"/>
    </source>
</evidence>
<dbReference type="InterPro" id="IPR035895">
    <property type="entry name" value="HPr-like_sf"/>
</dbReference>
<keyword evidence="11" id="KW-1185">Reference proteome</keyword>
<dbReference type="CDD" id="cd00367">
    <property type="entry name" value="PTS-HPr_like"/>
    <property type="match status" value="1"/>
</dbReference>
<evidence type="ECO:0000313" key="10">
    <source>
        <dbReference type="EMBL" id="BBI01070.1"/>
    </source>
</evidence>